<keyword evidence="3 4" id="KW-0287">Flowering</keyword>
<evidence type="ECO:0000256" key="1">
    <source>
        <dbReference type="ARBA" id="ARBA00008956"/>
    </source>
</evidence>
<keyword evidence="2 4" id="KW-0221">Differentiation</keyword>
<evidence type="ECO:0000256" key="3">
    <source>
        <dbReference type="ARBA" id="ARBA00023089"/>
    </source>
</evidence>
<dbReference type="EMBL" id="JANAVB010007199">
    <property type="protein sequence ID" value="KAJ6843378.1"/>
    <property type="molecule type" value="Genomic_DNA"/>
</dbReference>
<evidence type="ECO:0000256" key="2">
    <source>
        <dbReference type="ARBA" id="ARBA00022782"/>
    </source>
</evidence>
<dbReference type="GO" id="GO:0030154">
    <property type="term" value="P:cell differentiation"/>
    <property type="evidence" value="ECO:0007669"/>
    <property type="project" value="UniProtKB-KW"/>
</dbReference>
<comment type="caution">
    <text evidence="6">The sequence shown here is derived from an EMBL/GenBank/DDBJ whole genome shotgun (WGS) entry which is preliminary data.</text>
</comment>
<protein>
    <recommendedName>
        <fullName evidence="4">FRIGIDA-like protein</fullName>
    </recommendedName>
</protein>
<evidence type="ECO:0000313" key="6">
    <source>
        <dbReference type="EMBL" id="KAJ6843378.1"/>
    </source>
</evidence>
<reference evidence="6" key="2">
    <citation type="submission" date="2023-04" db="EMBL/GenBank/DDBJ databases">
        <authorList>
            <person name="Bruccoleri R.E."/>
            <person name="Oakeley E.J."/>
            <person name="Faust A.-M."/>
            <person name="Dessus-Babus S."/>
            <person name="Altorfer M."/>
            <person name="Burckhardt D."/>
            <person name="Oertli M."/>
            <person name="Naumann U."/>
            <person name="Petersen F."/>
            <person name="Wong J."/>
        </authorList>
    </citation>
    <scope>NUCLEOTIDE SEQUENCE</scope>
    <source>
        <strain evidence="6">GSM-AAB239-AS_SAM_17_03QT</strain>
        <tissue evidence="6">Leaf</tissue>
    </source>
</reference>
<organism evidence="6 7">
    <name type="scientific">Iris pallida</name>
    <name type="common">Sweet iris</name>
    <dbReference type="NCBI Taxonomy" id="29817"/>
    <lineage>
        <taxon>Eukaryota</taxon>
        <taxon>Viridiplantae</taxon>
        <taxon>Streptophyta</taxon>
        <taxon>Embryophyta</taxon>
        <taxon>Tracheophyta</taxon>
        <taxon>Spermatophyta</taxon>
        <taxon>Magnoliopsida</taxon>
        <taxon>Liliopsida</taxon>
        <taxon>Asparagales</taxon>
        <taxon>Iridaceae</taxon>
        <taxon>Iridoideae</taxon>
        <taxon>Irideae</taxon>
        <taxon>Iris</taxon>
    </lineage>
</organism>
<feature type="coiled-coil region" evidence="5">
    <location>
        <begin position="13"/>
        <end position="74"/>
    </location>
</feature>
<keyword evidence="5" id="KW-0175">Coiled coil</keyword>
<evidence type="ECO:0000313" key="7">
    <source>
        <dbReference type="Proteomes" id="UP001140949"/>
    </source>
</evidence>
<dbReference type="Pfam" id="PF07899">
    <property type="entry name" value="Frigida"/>
    <property type="match status" value="1"/>
</dbReference>
<gene>
    <name evidence="6" type="ORF">M6B38_296325</name>
</gene>
<dbReference type="GO" id="GO:0009908">
    <property type="term" value="P:flower development"/>
    <property type="evidence" value="ECO:0007669"/>
    <property type="project" value="UniProtKB-KW"/>
</dbReference>
<name>A0AAX6HRD5_IRIPA</name>
<keyword evidence="4" id="KW-0217">Developmental protein</keyword>
<sequence length="555" mass="62336">MAMADTESITMKFETTKEMVEQLEKKLNELNSNRESCPSWEEIKKYFDNLETSVERKLMEVKEMERVLEEERSATCKMIGVREEAVVAKEEALLDRLQELKDGIVSAILEARKKCKAPTQVLDRTDISDDKSGDEAQAQDGEVKSLLPQLKALCEQMDTKGLLKFLSENKKNLTTISKELSIALKSAKEPHRLVIDSLEDFYPMDSSNSRGSEDTRLQLLRRTCFVLMEAAAPVMGMTDPGDGHPVSSEIKQQAKEIADQWMAKLAGVDIDASNGYSLEVLAFLQFLATFGIAEEFDVDALYKLVIALSRHREAPKLCRSIGLTEKMPGFVETLVNSGRPIDAVHFAHAFQLTERFPPVPLLKGHLEKTIGRKAAASWSNDFNKKELGALRVVIKCIEEYKLEELYPVEPLKTRVAQLEKTKYHKKRLRRAINSQVKKPRANWQPPPSVYHEARLNPELSERYPERYVRTVPHAYEVAGHPPYSQQPNAQRSYYYPDDGAAPATYSSSLNYGSYGGAGLQSSTANNYENYIGAGVKSAPSYHGSYMGTGAQPSHQ</sequence>
<reference evidence="6" key="1">
    <citation type="journal article" date="2023" name="GigaByte">
        <title>Genome assembly of the bearded iris, Iris pallida Lam.</title>
        <authorList>
            <person name="Bruccoleri R.E."/>
            <person name="Oakeley E.J."/>
            <person name="Faust A.M.E."/>
            <person name="Altorfer M."/>
            <person name="Dessus-Babus S."/>
            <person name="Burckhardt D."/>
            <person name="Oertli M."/>
            <person name="Naumann U."/>
            <person name="Petersen F."/>
            <person name="Wong J."/>
        </authorList>
    </citation>
    <scope>NUCLEOTIDE SEQUENCE</scope>
    <source>
        <strain evidence="6">GSM-AAB239-AS_SAM_17_03QT</strain>
    </source>
</reference>
<comment type="similarity">
    <text evidence="1 4">Belongs to the Frigida family.</text>
</comment>
<evidence type="ECO:0000256" key="4">
    <source>
        <dbReference type="RuleBase" id="RU364012"/>
    </source>
</evidence>
<proteinExistence type="inferred from homology"/>
<accession>A0AAX6HRD5</accession>
<evidence type="ECO:0000256" key="5">
    <source>
        <dbReference type="SAM" id="Coils"/>
    </source>
</evidence>
<dbReference type="Proteomes" id="UP001140949">
    <property type="component" value="Unassembled WGS sequence"/>
</dbReference>
<keyword evidence="7" id="KW-1185">Reference proteome</keyword>
<dbReference type="InterPro" id="IPR012474">
    <property type="entry name" value="Frigida"/>
</dbReference>
<dbReference type="AlphaFoldDB" id="A0AAX6HRD5"/>
<dbReference type="PANTHER" id="PTHR31791:SF41">
    <property type="entry name" value="FRIGIDA-LIKE PROTEIN"/>
    <property type="match status" value="1"/>
</dbReference>
<dbReference type="PANTHER" id="PTHR31791">
    <property type="entry name" value="FRIGIDA-LIKE PROTEIN 3-RELATED"/>
    <property type="match status" value="1"/>
</dbReference>